<evidence type="ECO:0000313" key="1">
    <source>
        <dbReference type="EMBL" id="OEV22448.1"/>
    </source>
</evidence>
<keyword evidence="2" id="KW-1185">Reference proteome</keyword>
<name>A0A1E7M250_9ACTN</name>
<keyword evidence="1" id="KW-0808">Transferase</keyword>
<organism evidence="1 2">
    <name type="scientific">Streptomyces nanshensis</name>
    <dbReference type="NCBI Taxonomy" id="518642"/>
    <lineage>
        <taxon>Bacteria</taxon>
        <taxon>Bacillati</taxon>
        <taxon>Actinomycetota</taxon>
        <taxon>Actinomycetes</taxon>
        <taxon>Kitasatosporales</taxon>
        <taxon>Streptomycetaceae</taxon>
        <taxon>Streptomyces</taxon>
    </lineage>
</organism>
<dbReference type="AlphaFoldDB" id="A0A1E7M250"/>
<dbReference type="RefSeq" id="WP_070199485.1">
    <property type="nucleotide sequence ID" value="NZ_LJGZ01000004.1"/>
</dbReference>
<dbReference type="PATRIC" id="fig|518642.7.peg.2459"/>
<dbReference type="OrthoDB" id="3510499at2"/>
<evidence type="ECO:0000313" key="2">
    <source>
        <dbReference type="Proteomes" id="UP000175971"/>
    </source>
</evidence>
<dbReference type="Proteomes" id="UP000175971">
    <property type="component" value="Unassembled WGS sequence"/>
</dbReference>
<proteinExistence type="predicted"/>
<protein>
    <submittedName>
        <fullName evidence="1">Histidine kinase</fullName>
    </submittedName>
</protein>
<gene>
    <name evidence="1" type="ORF">AN221_02070</name>
</gene>
<comment type="caution">
    <text evidence="1">The sequence shown here is derived from an EMBL/GenBank/DDBJ whole genome shotgun (WGS) entry which is preliminary data.</text>
</comment>
<sequence length="279" mass="30056">MPSYDITRPRFRLADEHIIVLTELATGQPAPEGYGTAREELHRCGLLSGADTLSVLLVPVMKTLIDPVVVVSLEATGRQGTLNHGLIIGQDQVVAHQSWPGEREAEYTLVEPRTMVWAIANMVGLQQSATVSDEGPALVETTMKTLEEGIGSLAAVPAAASGEQEREHIRSALESTGSLEGPALVRFAEMIGELRSSWRLTAAWRGRDGGEDGVTARGFGVWDCGPLGYWHRELPAEPVAPGQIGPESPVRLARTDAKRIWGMITDVLPAEGEIRRAGL</sequence>
<reference evidence="1 2" key="1">
    <citation type="journal article" date="2016" name="Front. Microbiol.">
        <title>Comparative Genomics Analysis of Streptomyces Species Reveals Their Adaptation to the Marine Environment and Their Diversity at the Genomic Level.</title>
        <authorList>
            <person name="Tian X."/>
            <person name="Zhang Z."/>
            <person name="Yang T."/>
            <person name="Chen M."/>
            <person name="Li J."/>
            <person name="Chen F."/>
            <person name="Yang J."/>
            <person name="Li W."/>
            <person name="Zhang B."/>
            <person name="Zhang Z."/>
            <person name="Wu J."/>
            <person name="Zhang C."/>
            <person name="Long L."/>
            <person name="Xiao J."/>
        </authorList>
    </citation>
    <scope>NUCLEOTIDE SEQUENCE [LARGE SCALE GENOMIC DNA]</scope>
    <source>
        <strain evidence="1 2">SCSIO M10372</strain>
    </source>
</reference>
<dbReference type="EMBL" id="LJGZ01000004">
    <property type="protein sequence ID" value="OEV22448.1"/>
    <property type="molecule type" value="Genomic_DNA"/>
</dbReference>
<dbReference type="GO" id="GO:0016301">
    <property type="term" value="F:kinase activity"/>
    <property type="evidence" value="ECO:0007669"/>
    <property type="project" value="UniProtKB-KW"/>
</dbReference>
<accession>A0A1E7M250</accession>
<keyword evidence="1" id="KW-0418">Kinase</keyword>